<dbReference type="InterPro" id="IPR019421">
    <property type="entry name" value="7TM_GPCR_serpentine_rcpt_Srd"/>
</dbReference>
<organism evidence="3 4">
    <name type="scientific">Cylicocyclus nassatus</name>
    <name type="common">Nematode worm</name>
    <dbReference type="NCBI Taxonomy" id="53992"/>
    <lineage>
        <taxon>Eukaryota</taxon>
        <taxon>Metazoa</taxon>
        <taxon>Ecdysozoa</taxon>
        <taxon>Nematoda</taxon>
        <taxon>Chromadorea</taxon>
        <taxon>Rhabditida</taxon>
        <taxon>Rhabditina</taxon>
        <taxon>Rhabditomorpha</taxon>
        <taxon>Strongyloidea</taxon>
        <taxon>Strongylidae</taxon>
        <taxon>Cylicocyclus</taxon>
    </lineage>
</organism>
<keyword evidence="2" id="KW-1133">Transmembrane helix</keyword>
<feature type="region of interest" description="Disordered" evidence="1">
    <location>
        <begin position="216"/>
        <end position="242"/>
    </location>
</feature>
<feature type="compositionally biased region" description="Basic residues" evidence="1">
    <location>
        <begin position="216"/>
        <end position="232"/>
    </location>
</feature>
<accession>A0AA36MCR4</accession>
<comment type="caution">
    <text evidence="3">The sequence shown here is derived from an EMBL/GenBank/DDBJ whole genome shotgun (WGS) entry which is preliminary data.</text>
</comment>
<evidence type="ECO:0000313" key="4">
    <source>
        <dbReference type="Proteomes" id="UP001176961"/>
    </source>
</evidence>
<dbReference type="Pfam" id="PF10317">
    <property type="entry name" value="7TM_GPCR_Srd"/>
    <property type="match status" value="1"/>
</dbReference>
<keyword evidence="2" id="KW-0812">Transmembrane</keyword>
<dbReference type="Proteomes" id="UP001176961">
    <property type="component" value="Unassembled WGS sequence"/>
</dbReference>
<gene>
    <name evidence="3" type="ORF">CYNAS_LOCUS20282</name>
</gene>
<keyword evidence="2" id="KW-0472">Membrane</keyword>
<reference evidence="3" key="1">
    <citation type="submission" date="2023-07" db="EMBL/GenBank/DDBJ databases">
        <authorList>
            <consortium name="CYATHOMIX"/>
        </authorList>
    </citation>
    <scope>NUCLEOTIDE SEQUENCE</scope>
    <source>
        <strain evidence="3">N/A</strain>
    </source>
</reference>
<evidence type="ECO:0000256" key="2">
    <source>
        <dbReference type="SAM" id="Phobius"/>
    </source>
</evidence>
<dbReference type="AlphaFoldDB" id="A0AA36MCR4"/>
<evidence type="ECO:0000256" key="1">
    <source>
        <dbReference type="SAM" id="MobiDB-lite"/>
    </source>
</evidence>
<dbReference type="EMBL" id="CATQJL010000316">
    <property type="protein sequence ID" value="CAJ0608299.1"/>
    <property type="molecule type" value="Genomic_DNA"/>
</dbReference>
<evidence type="ECO:0000313" key="3">
    <source>
        <dbReference type="EMBL" id="CAJ0608299.1"/>
    </source>
</evidence>
<proteinExistence type="predicted"/>
<protein>
    <submittedName>
        <fullName evidence="3">Uncharacterized protein</fullName>
    </submittedName>
</protein>
<name>A0AA36MCR4_CYLNA</name>
<keyword evidence="4" id="KW-1185">Reference proteome</keyword>
<sequence length="259" mass="29655">MIPRDLSLFYMSYGPCRLSGTTTCFVVPSSTRHAYHASICLQLLHTSIYLVCLLRTMISFDLVMLLSSIIHLTVLLIYLNNLMFLMIRSRTQTPSISSSPKIELTQEVVTKSQVLKPNHTTHKLGGSKRFPKTPMSPRKLEVQNLRQKTLDRTQYLPEGNKFGEENVKAREIESKTGTDDVPNKTQATVANEEDMPLLWRTQSDDDYFAINTKVSKKASLKHSKQSRRRLPRAPKGTHDEELRDMEEFINEMETPVGQR</sequence>
<feature type="transmembrane region" description="Helical" evidence="2">
    <location>
        <begin position="64"/>
        <end position="87"/>
    </location>
</feature>